<dbReference type="Pfam" id="PF02525">
    <property type="entry name" value="Flavodoxin_2"/>
    <property type="match status" value="1"/>
</dbReference>
<reference evidence="4" key="1">
    <citation type="submission" date="2021-01" db="EMBL/GenBank/DDBJ databases">
        <authorList>
            <person name="Corre E."/>
            <person name="Pelletier E."/>
            <person name="Niang G."/>
            <person name="Scheremetjew M."/>
            <person name="Finn R."/>
            <person name="Kale V."/>
            <person name="Holt S."/>
            <person name="Cochrane G."/>
            <person name="Meng A."/>
            <person name="Brown T."/>
            <person name="Cohen L."/>
        </authorList>
    </citation>
    <scope>NUCLEOTIDE SEQUENCE</scope>
    <source>
        <strain evidence="4">NY070348D</strain>
    </source>
</reference>
<dbReference type="SUPFAM" id="SSF52218">
    <property type="entry name" value="Flavoproteins"/>
    <property type="match status" value="1"/>
</dbReference>
<evidence type="ECO:0000256" key="2">
    <source>
        <dbReference type="ARBA" id="ARBA00023002"/>
    </source>
</evidence>
<dbReference type="AlphaFoldDB" id="A0A7S2S0R1"/>
<dbReference type="EMBL" id="HBHK01014410">
    <property type="protein sequence ID" value="CAD9686172.1"/>
    <property type="molecule type" value="Transcribed_RNA"/>
</dbReference>
<dbReference type="InterPro" id="IPR051545">
    <property type="entry name" value="NAD(P)H_dehydrogenase_qn"/>
</dbReference>
<evidence type="ECO:0000259" key="3">
    <source>
        <dbReference type="Pfam" id="PF02525"/>
    </source>
</evidence>
<dbReference type="PANTHER" id="PTHR10204:SF34">
    <property type="entry name" value="NAD(P)H DEHYDROGENASE [QUINONE] 1 ISOFORM 1"/>
    <property type="match status" value="1"/>
</dbReference>
<sequence>MFSMFSTARVHANRLTKGWVAPPPREEDKKRNVLLVHAHPLKTSYSYALAKAAKEGLQAAGHEVNLLELYDVDGQGTVFKAALSASERAAYLTDDCKPAADVQEMVQLLQTVDALVFVYPTWWYNVPAVLKGFFDRTFLPGVAFKLPEDGTKGVLPGLGNINKIACVTTYGSPKSLVFLAGDNGRNMISRAILTLCDPLATISWLGLHNMDTQTEDNLDSFLGDVREFFHHTF</sequence>
<dbReference type="PANTHER" id="PTHR10204">
    <property type="entry name" value="NAD P H OXIDOREDUCTASE-RELATED"/>
    <property type="match status" value="1"/>
</dbReference>
<accession>A0A7S2S0R1</accession>
<dbReference type="GO" id="GO:0003955">
    <property type="term" value="F:NAD(P)H dehydrogenase (quinone) activity"/>
    <property type="evidence" value="ECO:0007669"/>
    <property type="project" value="TreeGrafter"/>
</dbReference>
<gene>
    <name evidence="4" type="ORF">QSP1433_LOCUS9069</name>
</gene>
<dbReference type="Gene3D" id="3.40.50.360">
    <property type="match status" value="1"/>
</dbReference>
<proteinExistence type="inferred from homology"/>
<protein>
    <recommendedName>
        <fullName evidence="3">Flavodoxin-like fold domain-containing protein</fullName>
    </recommendedName>
</protein>
<dbReference type="InterPro" id="IPR003680">
    <property type="entry name" value="Flavodoxin_fold"/>
</dbReference>
<dbReference type="GO" id="GO:0005829">
    <property type="term" value="C:cytosol"/>
    <property type="evidence" value="ECO:0007669"/>
    <property type="project" value="TreeGrafter"/>
</dbReference>
<evidence type="ECO:0000313" key="4">
    <source>
        <dbReference type="EMBL" id="CAD9686172.1"/>
    </source>
</evidence>
<dbReference type="InterPro" id="IPR029039">
    <property type="entry name" value="Flavoprotein-like_sf"/>
</dbReference>
<comment type="similarity">
    <text evidence="1">Belongs to the NAD(P)H dehydrogenase (quinone) family.</text>
</comment>
<name>A0A7S2S0R1_9STRA</name>
<evidence type="ECO:0000256" key="1">
    <source>
        <dbReference type="ARBA" id="ARBA00006252"/>
    </source>
</evidence>
<keyword evidence="2" id="KW-0560">Oxidoreductase</keyword>
<organism evidence="4">
    <name type="scientific">Mucochytrium quahogii</name>
    <dbReference type="NCBI Taxonomy" id="96639"/>
    <lineage>
        <taxon>Eukaryota</taxon>
        <taxon>Sar</taxon>
        <taxon>Stramenopiles</taxon>
        <taxon>Bigyra</taxon>
        <taxon>Labyrinthulomycetes</taxon>
        <taxon>Thraustochytrida</taxon>
        <taxon>Thraustochytriidae</taxon>
        <taxon>Mucochytrium</taxon>
    </lineage>
</organism>
<feature type="domain" description="Flavodoxin-like fold" evidence="3">
    <location>
        <begin position="32"/>
        <end position="182"/>
    </location>
</feature>